<dbReference type="InterPro" id="IPR045340">
    <property type="entry name" value="DUF6533"/>
</dbReference>
<evidence type="ECO:0000259" key="1">
    <source>
        <dbReference type="Pfam" id="PF20151"/>
    </source>
</evidence>
<sequence>MPVPASRLVIDLESSTAAASFFLAWEILITLDDEVELIWSKPGHSWIKWAFLLARYALGEC</sequence>
<protein>
    <recommendedName>
        <fullName evidence="1">DUF6533 domain-containing protein</fullName>
    </recommendedName>
</protein>
<dbReference type="AlphaFoldDB" id="A0A9W9DSF0"/>
<gene>
    <name evidence="2" type="ORF">J3R30DRAFT_3447784</name>
</gene>
<proteinExistence type="predicted"/>
<dbReference type="EMBL" id="JAOTPV010000004">
    <property type="protein sequence ID" value="KAJ4483349.1"/>
    <property type="molecule type" value="Genomic_DNA"/>
</dbReference>
<dbReference type="Pfam" id="PF20151">
    <property type="entry name" value="DUF6533"/>
    <property type="match status" value="1"/>
</dbReference>
<dbReference type="OrthoDB" id="3066463at2759"/>
<evidence type="ECO:0000313" key="3">
    <source>
        <dbReference type="Proteomes" id="UP001150266"/>
    </source>
</evidence>
<keyword evidence="3" id="KW-1185">Reference proteome</keyword>
<reference evidence="2" key="1">
    <citation type="submission" date="2022-08" db="EMBL/GenBank/DDBJ databases">
        <title>A Global Phylogenomic Analysis of the Shiitake Genus Lentinula.</title>
        <authorList>
            <consortium name="DOE Joint Genome Institute"/>
            <person name="Sierra-Patev S."/>
            <person name="Min B."/>
            <person name="Naranjo-Ortiz M."/>
            <person name="Looney B."/>
            <person name="Konkel Z."/>
            <person name="Slot J.C."/>
            <person name="Sakamoto Y."/>
            <person name="Steenwyk J.L."/>
            <person name="Rokas A."/>
            <person name="Carro J."/>
            <person name="Camarero S."/>
            <person name="Ferreira P."/>
            <person name="Molpeceres G."/>
            <person name="Ruiz-Duenas F.J."/>
            <person name="Serrano A."/>
            <person name="Henrissat B."/>
            <person name="Drula E."/>
            <person name="Hughes K.W."/>
            <person name="Mata J.L."/>
            <person name="Ishikawa N.K."/>
            <person name="Vargas-Isla R."/>
            <person name="Ushijima S."/>
            <person name="Smith C.A."/>
            <person name="Ahrendt S."/>
            <person name="Andreopoulos W."/>
            <person name="He G."/>
            <person name="Labutti K."/>
            <person name="Lipzen A."/>
            <person name="Ng V."/>
            <person name="Riley R."/>
            <person name="Sandor L."/>
            <person name="Barry K."/>
            <person name="Martinez A.T."/>
            <person name="Xiao Y."/>
            <person name="Gibbons J.G."/>
            <person name="Terashima K."/>
            <person name="Grigoriev I.V."/>
            <person name="Hibbett D.S."/>
        </authorList>
    </citation>
    <scope>NUCLEOTIDE SEQUENCE</scope>
    <source>
        <strain evidence="2">JLM2183</strain>
    </source>
</reference>
<name>A0A9W9DSF0_9AGAR</name>
<comment type="caution">
    <text evidence="2">The sequence shown here is derived from an EMBL/GenBank/DDBJ whole genome shotgun (WGS) entry which is preliminary data.</text>
</comment>
<organism evidence="2 3">
    <name type="scientific">Lentinula aciculospora</name>
    <dbReference type="NCBI Taxonomy" id="153920"/>
    <lineage>
        <taxon>Eukaryota</taxon>
        <taxon>Fungi</taxon>
        <taxon>Dikarya</taxon>
        <taxon>Basidiomycota</taxon>
        <taxon>Agaricomycotina</taxon>
        <taxon>Agaricomycetes</taxon>
        <taxon>Agaricomycetidae</taxon>
        <taxon>Agaricales</taxon>
        <taxon>Marasmiineae</taxon>
        <taxon>Omphalotaceae</taxon>
        <taxon>Lentinula</taxon>
    </lineage>
</organism>
<evidence type="ECO:0000313" key="2">
    <source>
        <dbReference type="EMBL" id="KAJ4483349.1"/>
    </source>
</evidence>
<feature type="domain" description="DUF6533" evidence="1">
    <location>
        <begin position="16"/>
        <end position="57"/>
    </location>
</feature>
<accession>A0A9W9DSF0</accession>
<dbReference type="Proteomes" id="UP001150266">
    <property type="component" value="Unassembled WGS sequence"/>
</dbReference>